<organism evidence="2 3">
    <name type="scientific">Sphingomonas koreensis</name>
    <dbReference type="NCBI Taxonomy" id="93064"/>
    <lineage>
        <taxon>Bacteria</taxon>
        <taxon>Pseudomonadati</taxon>
        <taxon>Pseudomonadota</taxon>
        <taxon>Alphaproteobacteria</taxon>
        <taxon>Sphingomonadales</taxon>
        <taxon>Sphingomonadaceae</taxon>
        <taxon>Sphingomonas</taxon>
    </lineage>
</organism>
<protein>
    <submittedName>
        <fullName evidence="2">Uncharacterized protein</fullName>
    </submittedName>
</protein>
<dbReference type="RefSeq" id="WP_075151632.1">
    <property type="nucleotide sequence ID" value="NZ_CP018820.1"/>
</dbReference>
<dbReference type="STRING" id="93064.BRX40_11210"/>
<reference evidence="3" key="1">
    <citation type="submission" date="2016-12" db="EMBL/GenBank/DDBJ databases">
        <title>Whole genome sequencing of Sphingomonas sp. ABOJV.</title>
        <authorList>
            <person name="Conlan S."/>
            <person name="Thomas P.J."/>
            <person name="Mullikin J."/>
            <person name="Palmore T.N."/>
            <person name="Frank K.M."/>
            <person name="Segre J.A."/>
        </authorList>
    </citation>
    <scope>NUCLEOTIDE SEQUENCE [LARGE SCALE GENOMIC DNA]</scope>
    <source>
        <strain evidence="3">ABOJV</strain>
    </source>
</reference>
<proteinExistence type="predicted"/>
<accession>A0A1L6JAR9</accession>
<dbReference type="AlphaFoldDB" id="A0A1L6JAR9"/>
<evidence type="ECO:0000313" key="2">
    <source>
        <dbReference type="EMBL" id="APR52917.1"/>
    </source>
</evidence>
<dbReference type="GeneID" id="44133132"/>
<dbReference type="Proteomes" id="UP000185161">
    <property type="component" value="Chromosome"/>
</dbReference>
<sequence length="128" mass="13523">MSSRIALAALASIALAGCTATAVSPQPPSGPARLGQTVFVDGPHVTPLRVIEDSRCPMNARCVWAGRVVLRVKVTGGAWQRTIDLTMGEPVQVADGGLTLVSVTPGKRTDLAIKPRDYRFAFTFEGGF</sequence>
<gene>
    <name evidence="2" type="ORF">BRX40_11210</name>
</gene>
<keyword evidence="3" id="KW-1185">Reference proteome</keyword>
<keyword evidence="1" id="KW-0732">Signal</keyword>
<feature type="chain" id="PRO_5013222132" evidence="1">
    <location>
        <begin position="23"/>
        <end position="128"/>
    </location>
</feature>
<evidence type="ECO:0000256" key="1">
    <source>
        <dbReference type="SAM" id="SignalP"/>
    </source>
</evidence>
<feature type="signal peptide" evidence="1">
    <location>
        <begin position="1"/>
        <end position="22"/>
    </location>
</feature>
<dbReference type="KEGG" id="skr:BRX40_11210"/>
<name>A0A1L6JAR9_9SPHN</name>
<dbReference type="PROSITE" id="PS51257">
    <property type="entry name" value="PROKAR_LIPOPROTEIN"/>
    <property type="match status" value="1"/>
</dbReference>
<evidence type="ECO:0000313" key="3">
    <source>
        <dbReference type="Proteomes" id="UP000185161"/>
    </source>
</evidence>
<dbReference type="EMBL" id="CP018820">
    <property type="protein sequence ID" value="APR52917.1"/>
    <property type="molecule type" value="Genomic_DNA"/>
</dbReference>